<feature type="region of interest" description="Disordered" evidence="4">
    <location>
        <begin position="156"/>
        <end position="180"/>
    </location>
</feature>
<dbReference type="InterPro" id="IPR020476">
    <property type="entry name" value="Nudix_hydrolase"/>
</dbReference>
<evidence type="ECO:0000259" key="5">
    <source>
        <dbReference type="PROSITE" id="PS51462"/>
    </source>
</evidence>
<proteinExistence type="predicted"/>
<keyword evidence="2 6" id="KW-0378">Hydrolase</keyword>
<dbReference type="Proteomes" id="UP000609531">
    <property type="component" value="Unassembled WGS sequence"/>
</dbReference>
<dbReference type="GO" id="GO:0016787">
    <property type="term" value="F:hydrolase activity"/>
    <property type="evidence" value="ECO:0007669"/>
    <property type="project" value="UniProtKB-KW"/>
</dbReference>
<dbReference type="AlphaFoldDB" id="A0A934IV65"/>
<dbReference type="Pfam" id="PF00293">
    <property type="entry name" value="NUDIX"/>
    <property type="match status" value="1"/>
</dbReference>
<dbReference type="InterPro" id="IPR000086">
    <property type="entry name" value="NUDIX_hydrolase_dom"/>
</dbReference>
<sequence>MNPVFSRRVPEGDNIERAVCERCGFVDYDNPKIVVGAVVTCGPRVLLCRRAIAPRKGLWTLPAGYMEHGETPEEGARRETYEEATADIVIEGLLAVYTIRRLGQVQLIYRARMEAGAFAPGPESEAVGLFAEDEIPWDAIAFPTVHWALAHARQPGGPFVNPPGGDESGPDAPPYTVTGA</sequence>
<comment type="cofactor">
    <cofactor evidence="1">
        <name>Mg(2+)</name>
        <dbReference type="ChEBI" id="CHEBI:18420"/>
    </cofactor>
</comment>
<dbReference type="PROSITE" id="PS51462">
    <property type="entry name" value="NUDIX"/>
    <property type="match status" value="1"/>
</dbReference>
<protein>
    <submittedName>
        <fullName evidence="6">NUDIX hydrolase</fullName>
    </submittedName>
</protein>
<evidence type="ECO:0000256" key="4">
    <source>
        <dbReference type="SAM" id="MobiDB-lite"/>
    </source>
</evidence>
<dbReference type="Gene3D" id="3.90.79.10">
    <property type="entry name" value="Nucleoside Triphosphate Pyrophosphohydrolase"/>
    <property type="match status" value="1"/>
</dbReference>
<dbReference type="PANTHER" id="PTHR43222:SF2">
    <property type="entry name" value="NUDIX HYDROLASE 23, CHLOROPLASTIC"/>
    <property type="match status" value="1"/>
</dbReference>
<accession>A0A934IV65</accession>
<dbReference type="InterPro" id="IPR015797">
    <property type="entry name" value="NUDIX_hydrolase-like_dom_sf"/>
</dbReference>
<evidence type="ECO:0000256" key="1">
    <source>
        <dbReference type="ARBA" id="ARBA00001946"/>
    </source>
</evidence>
<comment type="caution">
    <text evidence="6">The sequence shown here is derived from an EMBL/GenBank/DDBJ whole genome shotgun (WGS) entry which is preliminary data.</text>
</comment>
<keyword evidence="3" id="KW-0460">Magnesium</keyword>
<gene>
    <name evidence="6" type="ORF">JCR33_23735</name>
</gene>
<name>A0A934IV65_9HYPH</name>
<organism evidence="6 7">
    <name type="scientific">Acuticoccus mangrovi</name>
    <dbReference type="NCBI Taxonomy" id="2796142"/>
    <lineage>
        <taxon>Bacteria</taxon>
        <taxon>Pseudomonadati</taxon>
        <taxon>Pseudomonadota</taxon>
        <taxon>Alphaproteobacteria</taxon>
        <taxon>Hyphomicrobiales</taxon>
        <taxon>Amorphaceae</taxon>
        <taxon>Acuticoccus</taxon>
    </lineage>
</organism>
<dbReference type="Gene3D" id="2.20.70.10">
    <property type="match status" value="1"/>
</dbReference>
<dbReference type="Pfam" id="PF14803">
    <property type="entry name" value="Zn_ribbon_Nudix"/>
    <property type="match status" value="1"/>
</dbReference>
<keyword evidence="7" id="KW-1185">Reference proteome</keyword>
<reference evidence="6" key="1">
    <citation type="submission" date="2020-12" db="EMBL/GenBank/DDBJ databases">
        <title>Bacterial taxonomy.</title>
        <authorList>
            <person name="Pan X."/>
        </authorList>
    </citation>
    <scope>NUCLEOTIDE SEQUENCE</scope>
    <source>
        <strain evidence="6">B2012</strain>
    </source>
</reference>
<evidence type="ECO:0000256" key="2">
    <source>
        <dbReference type="ARBA" id="ARBA00022801"/>
    </source>
</evidence>
<dbReference type="RefSeq" id="WP_198884635.1">
    <property type="nucleotide sequence ID" value="NZ_JAEKJA010000037.1"/>
</dbReference>
<feature type="domain" description="Nudix hydrolase" evidence="5">
    <location>
        <begin position="30"/>
        <end position="166"/>
    </location>
</feature>
<dbReference type="SUPFAM" id="SSF55811">
    <property type="entry name" value="Nudix"/>
    <property type="match status" value="1"/>
</dbReference>
<dbReference type="EMBL" id="JAEKJA010000037">
    <property type="protein sequence ID" value="MBJ3778732.1"/>
    <property type="molecule type" value="Genomic_DNA"/>
</dbReference>
<evidence type="ECO:0000313" key="7">
    <source>
        <dbReference type="Proteomes" id="UP000609531"/>
    </source>
</evidence>
<dbReference type="PRINTS" id="PR00502">
    <property type="entry name" value="NUDIXFAMILY"/>
</dbReference>
<evidence type="ECO:0000313" key="6">
    <source>
        <dbReference type="EMBL" id="MBJ3778732.1"/>
    </source>
</evidence>
<dbReference type="CDD" id="cd04511">
    <property type="entry name" value="NUDIX_Hydrolase"/>
    <property type="match status" value="1"/>
</dbReference>
<dbReference type="InterPro" id="IPR029401">
    <property type="entry name" value="Nudix_N"/>
</dbReference>
<evidence type="ECO:0000256" key="3">
    <source>
        <dbReference type="ARBA" id="ARBA00022842"/>
    </source>
</evidence>
<dbReference type="PANTHER" id="PTHR43222">
    <property type="entry name" value="NUDIX HYDROLASE 23"/>
    <property type="match status" value="1"/>
</dbReference>